<accession>A0A6J6H4B8</accession>
<sequence>MESFLLPVLLIAFMGFILYNSSRQRKRQAALIEAASVVGTEVMLGSGIYGTITAVDGDRVTLKSGTSTLVVAKGAIMRTVSAIADLPVESATKAATKAATKKTPAQPAVKKSEK</sequence>
<dbReference type="InterPro" id="IPR003849">
    <property type="entry name" value="Preprotein_translocase_YajC"/>
</dbReference>
<dbReference type="GO" id="GO:0005886">
    <property type="term" value="C:plasma membrane"/>
    <property type="evidence" value="ECO:0007669"/>
    <property type="project" value="UniProtKB-SubCell"/>
</dbReference>
<dbReference type="PANTHER" id="PTHR33909:SF1">
    <property type="entry name" value="SEC TRANSLOCON ACCESSORY COMPLEX SUBUNIT YAJC"/>
    <property type="match status" value="1"/>
</dbReference>
<evidence type="ECO:0000256" key="9">
    <source>
        <dbReference type="SAM" id="MobiDB-lite"/>
    </source>
</evidence>
<comment type="subcellular location">
    <subcellularLocation>
        <location evidence="1">Cell membrane</location>
        <topology evidence="1">Single-pass membrane protein</topology>
    </subcellularLocation>
</comment>
<dbReference type="SMART" id="SM01323">
    <property type="entry name" value="YajC"/>
    <property type="match status" value="1"/>
</dbReference>
<keyword evidence="5" id="KW-0653">Protein transport</keyword>
<keyword evidence="8 10" id="KW-0472">Membrane</keyword>
<keyword evidence="3" id="KW-1003">Cell membrane</keyword>
<feature type="transmembrane region" description="Helical" evidence="10">
    <location>
        <begin position="6"/>
        <end position="22"/>
    </location>
</feature>
<dbReference type="PANTHER" id="PTHR33909">
    <property type="entry name" value="SEC TRANSLOCON ACCESSORY COMPLEX SUBUNIT YAJC"/>
    <property type="match status" value="1"/>
</dbReference>
<evidence type="ECO:0000256" key="1">
    <source>
        <dbReference type="ARBA" id="ARBA00004162"/>
    </source>
</evidence>
<gene>
    <name evidence="11" type="ORF">UFOPK1410_00301</name>
    <name evidence="12" type="ORF">UFOPK1855_00135</name>
</gene>
<dbReference type="GO" id="GO:0015031">
    <property type="term" value="P:protein transport"/>
    <property type="evidence" value="ECO:0007669"/>
    <property type="project" value="UniProtKB-KW"/>
</dbReference>
<evidence type="ECO:0000256" key="6">
    <source>
        <dbReference type="ARBA" id="ARBA00022989"/>
    </source>
</evidence>
<dbReference type="EMBL" id="CAEZUW010000011">
    <property type="protein sequence ID" value="CAB4606174.1"/>
    <property type="molecule type" value="Genomic_DNA"/>
</dbReference>
<dbReference type="Pfam" id="PF02699">
    <property type="entry name" value="YajC"/>
    <property type="match status" value="1"/>
</dbReference>
<keyword evidence="4 10" id="KW-0812">Transmembrane</keyword>
<evidence type="ECO:0000256" key="4">
    <source>
        <dbReference type="ARBA" id="ARBA00022692"/>
    </source>
</evidence>
<evidence type="ECO:0000256" key="10">
    <source>
        <dbReference type="SAM" id="Phobius"/>
    </source>
</evidence>
<evidence type="ECO:0000313" key="12">
    <source>
        <dbReference type="EMBL" id="CAB4606174.1"/>
    </source>
</evidence>
<proteinExistence type="predicted"/>
<evidence type="ECO:0000256" key="7">
    <source>
        <dbReference type="ARBA" id="ARBA00023010"/>
    </source>
</evidence>
<evidence type="ECO:0000256" key="8">
    <source>
        <dbReference type="ARBA" id="ARBA00023136"/>
    </source>
</evidence>
<keyword evidence="6 10" id="KW-1133">Transmembrane helix</keyword>
<evidence type="ECO:0000313" key="11">
    <source>
        <dbReference type="EMBL" id="CAB4533693.1"/>
    </source>
</evidence>
<organism evidence="12">
    <name type="scientific">freshwater metagenome</name>
    <dbReference type="NCBI Taxonomy" id="449393"/>
    <lineage>
        <taxon>unclassified sequences</taxon>
        <taxon>metagenomes</taxon>
        <taxon>ecological metagenomes</taxon>
    </lineage>
</organism>
<evidence type="ECO:0000256" key="5">
    <source>
        <dbReference type="ARBA" id="ARBA00022927"/>
    </source>
</evidence>
<keyword evidence="7" id="KW-0811">Translocation</keyword>
<dbReference type="EMBL" id="CAEZSH010000020">
    <property type="protein sequence ID" value="CAB4533693.1"/>
    <property type="molecule type" value="Genomic_DNA"/>
</dbReference>
<protein>
    <submittedName>
        <fullName evidence="12">Unannotated protein</fullName>
    </submittedName>
</protein>
<reference evidence="12" key="1">
    <citation type="submission" date="2020-05" db="EMBL/GenBank/DDBJ databases">
        <authorList>
            <person name="Chiriac C."/>
            <person name="Salcher M."/>
            <person name="Ghai R."/>
            <person name="Kavagutti S V."/>
        </authorList>
    </citation>
    <scope>NUCLEOTIDE SEQUENCE</scope>
</reference>
<keyword evidence="2" id="KW-0813">Transport</keyword>
<feature type="region of interest" description="Disordered" evidence="9">
    <location>
        <begin position="95"/>
        <end position="114"/>
    </location>
</feature>
<dbReference type="AlphaFoldDB" id="A0A6J6H4B8"/>
<evidence type="ECO:0000256" key="2">
    <source>
        <dbReference type="ARBA" id="ARBA00022448"/>
    </source>
</evidence>
<name>A0A6J6H4B8_9ZZZZ</name>
<evidence type="ECO:0000256" key="3">
    <source>
        <dbReference type="ARBA" id="ARBA00022475"/>
    </source>
</evidence>